<dbReference type="InterPro" id="IPR006665">
    <property type="entry name" value="OmpA-like"/>
</dbReference>
<comment type="caution">
    <text evidence="7">The sequence shown here is derived from an EMBL/GenBank/DDBJ whole genome shotgun (WGS) entry which is preliminary data.</text>
</comment>
<sequence>MKKIFSLGLLGLFLLAPVQAETQILKKIGKKIKNKSERRLDQKIDKTIDKGLDKVEEGMEGKEGDSIPKGDKDANQKPADTENTVKLWSKYDFVPGEVVIFEDDLQGERNGEFPSQWDLKKGNVEMAQLGDEMVINFPSTEWANIVPMMKEKGDYLPDVFTLEFDAYFSEFCTAYTLSFYDMVNQKNTTRLPNITIKPDDIFIQHSGSTEFKGDENYPYWKRIAVSFNVRALKIYAGEARVVNIPNFRHNPTGITIASRQCHEAQYAAIRNIRIATGDLELYDKMITDGKIVTNGIRFDSGKAILKPESMGVINEIVKLMQQYPEIRFSVEGHTDSDGDAQFNKNLSEQRANTVLNTLADQGIGRDRLVAKGFGEEVPVADNNSPEGKANNRRVEFVKM</sequence>
<evidence type="ECO:0000256" key="1">
    <source>
        <dbReference type="ARBA" id="ARBA00004442"/>
    </source>
</evidence>
<keyword evidence="2 3" id="KW-0472">Membrane</keyword>
<dbReference type="InterPro" id="IPR036737">
    <property type="entry name" value="OmpA-like_sf"/>
</dbReference>
<evidence type="ECO:0000259" key="6">
    <source>
        <dbReference type="PROSITE" id="PS51123"/>
    </source>
</evidence>
<evidence type="ECO:0000256" key="3">
    <source>
        <dbReference type="PROSITE-ProRule" id="PRU00473"/>
    </source>
</evidence>
<feature type="chain" id="PRO_5045751761" description="OmpA-like domain-containing protein" evidence="5">
    <location>
        <begin position="21"/>
        <end position="399"/>
    </location>
</feature>
<evidence type="ECO:0000256" key="2">
    <source>
        <dbReference type="ARBA" id="ARBA00023136"/>
    </source>
</evidence>
<evidence type="ECO:0000256" key="4">
    <source>
        <dbReference type="SAM" id="MobiDB-lite"/>
    </source>
</evidence>
<feature type="signal peptide" evidence="5">
    <location>
        <begin position="1"/>
        <end position="20"/>
    </location>
</feature>
<dbReference type="Pfam" id="PF00691">
    <property type="entry name" value="OmpA"/>
    <property type="match status" value="1"/>
</dbReference>
<evidence type="ECO:0000313" key="8">
    <source>
        <dbReference type="Proteomes" id="UP000625780"/>
    </source>
</evidence>
<feature type="region of interest" description="Disordered" evidence="4">
    <location>
        <begin position="51"/>
        <end position="80"/>
    </location>
</feature>
<evidence type="ECO:0000256" key="5">
    <source>
        <dbReference type="SAM" id="SignalP"/>
    </source>
</evidence>
<organism evidence="7 8">
    <name type="scientific">Muriicola marianensis</name>
    <dbReference type="NCBI Taxonomy" id="1324801"/>
    <lineage>
        <taxon>Bacteria</taxon>
        <taxon>Pseudomonadati</taxon>
        <taxon>Bacteroidota</taxon>
        <taxon>Flavobacteriia</taxon>
        <taxon>Flavobacteriales</taxon>
        <taxon>Flavobacteriaceae</taxon>
        <taxon>Muriicola</taxon>
    </lineage>
</organism>
<evidence type="ECO:0000313" key="7">
    <source>
        <dbReference type="EMBL" id="GGD40310.1"/>
    </source>
</evidence>
<dbReference type="InterPro" id="IPR050330">
    <property type="entry name" value="Bact_OuterMem_StrucFunc"/>
</dbReference>
<keyword evidence="5" id="KW-0732">Signal</keyword>
<name>A0ABQ1QQ41_9FLAO</name>
<gene>
    <name evidence="7" type="ORF">GCM10011361_04300</name>
</gene>
<dbReference type="EMBL" id="BMFH01000001">
    <property type="protein sequence ID" value="GGD40310.1"/>
    <property type="molecule type" value="Genomic_DNA"/>
</dbReference>
<dbReference type="SUPFAM" id="SSF103088">
    <property type="entry name" value="OmpA-like"/>
    <property type="match status" value="1"/>
</dbReference>
<dbReference type="PANTHER" id="PTHR30329:SF20">
    <property type="entry name" value="EXPORTED PROTEIN"/>
    <property type="match status" value="1"/>
</dbReference>
<reference evidence="8" key="1">
    <citation type="journal article" date="2019" name="Int. J. Syst. Evol. Microbiol.">
        <title>The Global Catalogue of Microorganisms (GCM) 10K type strain sequencing project: providing services to taxonomists for standard genome sequencing and annotation.</title>
        <authorList>
            <consortium name="The Broad Institute Genomics Platform"/>
            <consortium name="The Broad Institute Genome Sequencing Center for Infectious Disease"/>
            <person name="Wu L."/>
            <person name="Ma J."/>
        </authorList>
    </citation>
    <scope>NUCLEOTIDE SEQUENCE [LARGE SCALE GENOMIC DNA]</scope>
    <source>
        <strain evidence="8">CGMCC 1.12606</strain>
    </source>
</reference>
<protein>
    <recommendedName>
        <fullName evidence="6">OmpA-like domain-containing protein</fullName>
    </recommendedName>
</protein>
<dbReference type="InterPro" id="IPR006664">
    <property type="entry name" value="OMP_bac"/>
</dbReference>
<keyword evidence="8" id="KW-1185">Reference proteome</keyword>
<dbReference type="CDD" id="cd07185">
    <property type="entry name" value="OmpA_C-like"/>
    <property type="match status" value="1"/>
</dbReference>
<accession>A0ABQ1QQ41</accession>
<dbReference type="Proteomes" id="UP000625780">
    <property type="component" value="Unassembled WGS sequence"/>
</dbReference>
<feature type="compositionally biased region" description="Basic and acidic residues" evidence="4">
    <location>
        <begin position="51"/>
        <end position="75"/>
    </location>
</feature>
<dbReference type="RefSeq" id="WP_188369059.1">
    <property type="nucleotide sequence ID" value="NZ_BMFH01000001.1"/>
</dbReference>
<feature type="domain" description="OmpA-like" evidence="6">
    <location>
        <begin position="285"/>
        <end position="399"/>
    </location>
</feature>
<dbReference type="PROSITE" id="PS51123">
    <property type="entry name" value="OMPA_2"/>
    <property type="match status" value="1"/>
</dbReference>
<dbReference type="PRINTS" id="PR01023">
    <property type="entry name" value="NAFLGMOTY"/>
</dbReference>
<proteinExistence type="predicted"/>
<dbReference type="PRINTS" id="PR01021">
    <property type="entry name" value="OMPADOMAIN"/>
</dbReference>
<comment type="subcellular location">
    <subcellularLocation>
        <location evidence="1">Cell outer membrane</location>
    </subcellularLocation>
</comment>
<dbReference type="Gene3D" id="3.30.1330.60">
    <property type="entry name" value="OmpA-like domain"/>
    <property type="match status" value="1"/>
</dbReference>
<dbReference type="PANTHER" id="PTHR30329">
    <property type="entry name" value="STATOR ELEMENT OF FLAGELLAR MOTOR COMPLEX"/>
    <property type="match status" value="1"/>
</dbReference>